<gene>
    <name evidence="1" type="ORF">LCGC14_1518780</name>
</gene>
<evidence type="ECO:0000313" key="1">
    <source>
        <dbReference type="EMBL" id="KKM62715.1"/>
    </source>
</evidence>
<proteinExistence type="predicted"/>
<protein>
    <submittedName>
        <fullName evidence="1">Uncharacterized protein</fullName>
    </submittedName>
</protein>
<dbReference type="AlphaFoldDB" id="A0A0F9LEU4"/>
<sequence length="71" mass="7783">MSQPSIKILGFYGIKLVTFHHDAFVVVGQPRKMAVERAGIGVVMCTELPGLPEGSVEFMHGHSQFKITNGR</sequence>
<feature type="non-terminal residue" evidence="1">
    <location>
        <position position="71"/>
    </location>
</feature>
<organism evidence="1">
    <name type="scientific">marine sediment metagenome</name>
    <dbReference type="NCBI Taxonomy" id="412755"/>
    <lineage>
        <taxon>unclassified sequences</taxon>
        <taxon>metagenomes</taxon>
        <taxon>ecological metagenomes</taxon>
    </lineage>
</organism>
<reference evidence="1" key="1">
    <citation type="journal article" date="2015" name="Nature">
        <title>Complex archaea that bridge the gap between prokaryotes and eukaryotes.</title>
        <authorList>
            <person name="Spang A."/>
            <person name="Saw J.H."/>
            <person name="Jorgensen S.L."/>
            <person name="Zaremba-Niedzwiedzka K."/>
            <person name="Martijn J."/>
            <person name="Lind A.E."/>
            <person name="van Eijk R."/>
            <person name="Schleper C."/>
            <person name="Guy L."/>
            <person name="Ettema T.J."/>
        </authorList>
    </citation>
    <scope>NUCLEOTIDE SEQUENCE</scope>
</reference>
<accession>A0A0F9LEU4</accession>
<comment type="caution">
    <text evidence="1">The sequence shown here is derived from an EMBL/GenBank/DDBJ whole genome shotgun (WGS) entry which is preliminary data.</text>
</comment>
<dbReference type="EMBL" id="LAZR01011239">
    <property type="protein sequence ID" value="KKM62715.1"/>
    <property type="molecule type" value="Genomic_DNA"/>
</dbReference>
<name>A0A0F9LEU4_9ZZZZ</name>